<accession>A0A139LVA2</accession>
<feature type="signal peptide" evidence="1">
    <location>
        <begin position="1"/>
        <end position="19"/>
    </location>
</feature>
<evidence type="ECO:0000313" key="3">
    <source>
        <dbReference type="Proteomes" id="UP000070319"/>
    </source>
</evidence>
<dbReference type="InterPro" id="IPR012334">
    <property type="entry name" value="Pectin_lyas_fold"/>
</dbReference>
<protein>
    <recommendedName>
        <fullName evidence="4">Chondroitinase-B</fullName>
    </recommendedName>
</protein>
<sequence length="465" mass="52692">MMKKLCVLLLLTVSLFANAKEYTFSPKDVPAMKQLLGSGNLQPGDAVVLKDGTYHNLKEINFTGKGVSGKPIVWRAENPGKAVISGKLRLKIYGEYLQLEDLLFYKAWAIGHDMIDFQGEKGVYASYCRMTRCVIDECNDPQKGERPNEGDEYWVGLRGTNNRIDHCYFANKRVGGLVLQVWLSADNHLNNHLIDHNFFGERQPYGGNGAEIIRIGHSWSSQLESRTIVEDNVFFRCSGENEIISVKSCHNVLRRNLFYESAGGLVCRHGHYNVIESNTFIGHNLRGTAGIRIINQGHTVYDNYIKDVRSFGLLVRVGVYERPTAETDVKQEPLTSYHRVENVDIAYNTYLNSSLELGSGRGEKMPRNVRFAHNLFAGQTPDLKIVRADEVLPGFLFLDNEWAFSDKKSLSSVPYEQVREGFKPVDMPDGLNQEEKERIDACIFTVGPTWYKALKENVNHIDTNR</sequence>
<gene>
    <name evidence="2" type="ORF">HMPREF2531_00220</name>
</gene>
<organism evidence="2">
    <name type="scientific">Bacteroides intestinalis</name>
    <dbReference type="NCBI Taxonomy" id="329854"/>
    <lineage>
        <taxon>Bacteria</taxon>
        <taxon>Pseudomonadati</taxon>
        <taxon>Bacteroidota</taxon>
        <taxon>Bacteroidia</taxon>
        <taxon>Bacteroidales</taxon>
        <taxon>Bacteroidaceae</taxon>
        <taxon>Bacteroides</taxon>
    </lineage>
</organism>
<dbReference type="SUPFAM" id="SSF51126">
    <property type="entry name" value="Pectin lyase-like"/>
    <property type="match status" value="1"/>
</dbReference>
<dbReference type="CDD" id="cd14251">
    <property type="entry name" value="PL-6"/>
    <property type="match status" value="1"/>
</dbReference>
<keyword evidence="1" id="KW-0732">Signal</keyword>
<dbReference type="Gene3D" id="2.160.20.10">
    <property type="entry name" value="Single-stranded right-handed beta-helix, Pectin lyase-like"/>
    <property type="match status" value="1"/>
</dbReference>
<evidence type="ECO:0000313" key="2">
    <source>
        <dbReference type="EMBL" id="KXT55333.1"/>
    </source>
</evidence>
<comment type="caution">
    <text evidence="2">The sequence shown here is derived from an EMBL/GenBank/DDBJ whole genome shotgun (WGS) entry which is preliminary data.</text>
</comment>
<proteinExistence type="predicted"/>
<feature type="chain" id="PRO_5007487634" description="Chondroitinase-B" evidence="1">
    <location>
        <begin position="20"/>
        <end position="465"/>
    </location>
</feature>
<evidence type="ECO:0008006" key="4">
    <source>
        <dbReference type="Google" id="ProtNLM"/>
    </source>
</evidence>
<reference evidence="2 3" key="1">
    <citation type="submission" date="2016-02" db="EMBL/GenBank/DDBJ databases">
        <authorList>
            <person name="Wen L."/>
            <person name="He K."/>
            <person name="Yang H."/>
        </authorList>
    </citation>
    <scope>NUCLEOTIDE SEQUENCE [LARGE SCALE GENOMIC DNA]</scope>
    <source>
        <strain evidence="2 3">KLE1704</strain>
    </source>
</reference>
<evidence type="ECO:0000256" key="1">
    <source>
        <dbReference type="SAM" id="SignalP"/>
    </source>
</evidence>
<dbReference type="Pfam" id="PF14592">
    <property type="entry name" value="Chondroitinas_B"/>
    <property type="match status" value="1"/>
</dbReference>
<dbReference type="InterPro" id="IPR011050">
    <property type="entry name" value="Pectin_lyase_fold/virulence"/>
</dbReference>
<dbReference type="Proteomes" id="UP000070319">
    <property type="component" value="Unassembled WGS sequence"/>
</dbReference>
<dbReference type="RefSeq" id="WP_061433686.1">
    <property type="nucleotide sequence ID" value="NZ_KQ968664.1"/>
</dbReference>
<dbReference type="EMBL" id="LTDF01000025">
    <property type="protein sequence ID" value="KXT55333.1"/>
    <property type="molecule type" value="Genomic_DNA"/>
</dbReference>
<dbReference type="AlphaFoldDB" id="A0A139LVA2"/>
<dbReference type="InterPro" id="IPR039513">
    <property type="entry name" value="PL-6"/>
</dbReference>
<name>A0A139LVA2_9BACE</name>
<dbReference type="PATRIC" id="fig|329854.7.peg.230"/>